<evidence type="ECO:0000256" key="5">
    <source>
        <dbReference type="ARBA" id="ARBA00022679"/>
    </source>
</evidence>
<dbReference type="InterPro" id="IPR003594">
    <property type="entry name" value="HATPase_dom"/>
</dbReference>
<dbReference type="GO" id="GO:0005886">
    <property type="term" value="C:plasma membrane"/>
    <property type="evidence" value="ECO:0007669"/>
    <property type="project" value="TreeGrafter"/>
</dbReference>
<evidence type="ECO:0000313" key="14">
    <source>
        <dbReference type="Proteomes" id="UP000675747"/>
    </source>
</evidence>
<gene>
    <name evidence="13" type="ORF">KB893_003015</name>
    <name evidence="12" type="ORF">KB893_08950</name>
</gene>
<dbReference type="InterPro" id="IPR003661">
    <property type="entry name" value="HisK_dim/P_dom"/>
</dbReference>
<feature type="transmembrane region" description="Helical" evidence="10">
    <location>
        <begin position="46"/>
        <end position="66"/>
    </location>
</feature>
<evidence type="ECO:0000256" key="3">
    <source>
        <dbReference type="ARBA" id="ARBA00012438"/>
    </source>
</evidence>
<dbReference type="PRINTS" id="PR00344">
    <property type="entry name" value="BCTRLSENSOR"/>
</dbReference>
<proteinExistence type="predicted"/>
<dbReference type="SMART" id="SM00387">
    <property type="entry name" value="HATPase_c"/>
    <property type="match status" value="1"/>
</dbReference>
<dbReference type="EMBL" id="JAGQFT010000065">
    <property type="protein sequence ID" value="MBR0562643.1"/>
    <property type="molecule type" value="Genomic_DNA"/>
</dbReference>
<evidence type="ECO:0000259" key="11">
    <source>
        <dbReference type="PROSITE" id="PS50109"/>
    </source>
</evidence>
<accession>A0A8J8AZU5</accession>
<evidence type="ECO:0000256" key="9">
    <source>
        <dbReference type="ARBA" id="ARBA00023136"/>
    </source>
</evidence>
<dbReference type="PANTHER" id="PTHR45436">
    <property type="entry name" value="SENSOR HISTIDINE KINASE YKOH"/>
    <property type="match status" value="1"/>
</dbReference>
<evidence type="ECO:0000256" key="6">
    <source>
        <dbReference type="ARBA" id="ARBA00022692"/>
    </source>
</evidence>
<evidence type="ECO:0000256" key="7">
    <source>
        <dbReference type="ARBA" id="ARBA00022777"/>
    </source>
</evidence>
<reference evidence="13 14" key="1">
    <citation type="journal article" date="2021" name="Microbiol. Resour. Announc.">
        <title>Draft Genome Sequence of Coralloluteibacterium stylophorae LMG 29479T.</title>
        <authorList>
            <person name="Karlyshev A.V."/>
            <person name="Kudryashova E.B."/>
            <person name="Ariskina E.V."/>
            <person name="Conroy A.P."/>
            <person name="Abidueva E.Y."/>
        </authorList>
    </citation>
    <scope>NUCLEOTIDE SEQUENCE [LARGE SCALE GENOMIC DNA]</scope>
    <source>
        <strain evidence="13 14">LMG 29479</strain>
    </source>
</reference>
<dbReference type="Pfam" id="PF02518">
    <property type="entry name" value="HATPase_c"/>
    <property type="match status" value="1"/>
</dbReference>
<dbReference type="InterPro" id="IPR050428">
    <property type="entry name" value="TCS_sensor_his_kinase"/>
</dbReference>
<dbReference type="GO" id="GO:0000155">
    <property type="term" value="F:phosphorelay sensor kinase activity"/>
    <property type="evidence" value="ECO:0007669"/>
    <property type="project" value="InterPro"/>
</dbReference>
<evidence type="ECO:0000256" key="1">
    <source>
        <dbReference type="ARBA" id="ARBA00000085"/>
    </source>
</evidence>
<comment type="subcellular location">
    <subcellularLocation>
        <location evidence="2">Membrane</location>
    </subcellularLocation>
</comment>
<name>A0A8J8AZU5_9GAMM</name>
<protein>
    <recommendedName>
        <fullName evidence="3">histidine kinase</fullName>
        <ecNumber evidence="3">2.7.13.3</ecNumber>
    </recommendedName>
</protein>
<dbReference type="SUPFAM" id="SSF47384">
    <property type="entry name" value="Homodimeric domain of signal transducing histidine kinase"/>
    <property type="match status" value="1"/>
</dbReference>
<keyword evidence="14" id="KW-1185">Reference proteome</keyword>
<dbReference type="SMART" id="SM00388">
    <property type="entry name" value="HisKA"/>
    <property type="match status" value="1"/>
</dbReference>
<dbReference type="InterPro" id="IPR036890">
    <property type="entry name" value="HATPase_C_sf"/>
</dbReference>
<feature type="domain" description="Histidine kinase" evidence="11">
    <location>
        <begin position="141"/>
        <end position="346"/>
    </location>
</feature>
<dbReference type="Pfam" id="PF00512">
    <property type="entry name" value="HisKA"/>
    <property type="match status" value="1"/>
</dbReference>
<keyword evidence="6 10" id="KW-0812">Transmembrane</keyword>
<organism evidence="12">
    <name type="scientific">Coralloluteibacterium stylophorae</name>
    <dbReference type="NCBI Taxonomy" id="1776034"/>
    <lineage>
        <taxon>Bacteria</taxon>
        <taxon>Pseudomonadati</taxon>
        <taxon>Pseudomonadota</taxon>
        <taxon>Gammaproteobacteria</taxon>
        <taxon>Lysobacterales</taxon>
        <taxon>Lysobacteraceae</taxon>
        <taxon>Coralloluteibacterium</taxon>
    </lineage>
</organism>
<dbReference type="PROSITE" id="PS50109">
    <property type="entry name" value="HIS_KIN"/>
    <property type="match status" value="1"/>
</dbReference>
<dbReference type="InterPro" id="IPR004358">
    <property type="entry name" value="Sig_transdc_His_kin-like_C"/>
</dbReference>
<comment type="caution">
    <text evidence="12">The sequence shown here is derived from an EMBL/GenBank/DDBJ whole genome shotgun (WGS) entry which is preliminary data.</text>
</comment>
<dbReference type="Gene3D" id="3.30.565.10">
    <property type="entry name" value="Histidine kinase-like ATPase, C-terminal domain"/>
    <property type="match status" value="1"/>
</dbReference>
<dbReference type="PANTHER" id="PTHR45436:SF16">
    <property type="entry name" value="HISTIDINE KINASE"/>
    <property type="match status" value="1"/>
</dbReference>
<evidence type="ECO:0000313" key="12">
    <source>
        <dbReference type="EMBL" id="MBR0562643.1"/>
    </source>
</evidence>
<dbReference type="RefSeq" id="WP_211926583.1">
    <property type="nucleotide sequence ID" value="NZ_JAGQFT020000002.1"/>
</dbReference>
<keyword evidence="4" id="KW-0597">Phosphoprotein</keyword>
<evidence type="ECO:0000256" key="10">
    <source>
        <dbReference type="SAM" id="Phobius"/>
    </source>
</evidence>
<dbReference type="Proteomes" id="UP000675747">
    <property type="component" value="Unassembled WGS sequence"/>
</dbReference>
<sequence>MKRSSELREKVRRAFLLHAASILFAALAGAAITWLAMTHAQDRIDAIGESALALLAALALVIVVAASWRTYRGYSRAVGPMRWLAGRVRDFDPRSHAGDGFAPDDLPRGMDAETRVLASSLHEMSQHVQELVERERSFTRDSSHELRTPLTVIRIASDLLLSDPGQSEYARRSLRRIQDAGREMEALIDSFLLLARAPDMERTGEEARVADLVYEQVEDVRPLLEGKDVDLHVEHEFDFLVQAPSRVVAVLIGNLLRNACIFTDRGRIVVRIGRGEVTVEDSGVGMSEDVLARAFEPFYRATEGRRGHGIGLSIVRRLSDRFGWSIDLDSTPERGTVARVRFPEAEVVGRHVVVEH</sequence>
<evidence type="ECO:0000313" key="13">
    <source>
        <dbReference type="EMBL" id="MBS7456105.1"/>
    </source>
</evidence>
<dbReference type="SUPFAM" id="SSF55874">
    <property type="entry name" value="ATPase domain of HSP90 chaperone/DNA topoisomerase II/histidine kinase"/>
    <property type="match status" value="1"/>
</dbReference>
<dbReference type="Gene3D" id="1.10.287.130">
    <property type="match status" value="1"/>
</dbReference>
<keyword evidence="8 10" id="KW-1133">Transmembrane helix</keyword>
<dbReference type="InterPro" id="IPR005467">
    <property type="entry name" value="His_kinase_dom"/>
</dbReference>
<comment type="catalytic activity">
    <reaction evidence="1">
        <text>ATP + protein L-histidine = ADP + protein N-phospho-L-histidine.</text>
        <dbReference type="EC" id="2.7.13.3"/>
    </reaction>
</comment>
<keyword evidence="9 10" id="KW-0472">Membrane</keyword>
<evidence type="ECO:0000256" key="8">
    <source>
        <dbReference type="ARBA" id="ARBA00022989"/>
    </source>
</evidence>
<reference evidence="12" key="2">
    <citation type="submission" date="2021-04" db="EMBL/GenBank/DDBJ databases">
        <authorList>
            <person name="Karlyshev A.V."/>
        </authorList>
    </citation>
    <scope>NUCLEOTIDE SEQUENCE</scope>
    <source>
        <strain evidence="12">LMG 29479</strain>
    </source>
</reference>
<keyword evidence="7 12" id="KW-0418">Kinase</keyword>
<dbReference type="CDD" id="cd00082">
    <property type="entry name" value="HisKA"/>
    <property type="match status" value="1"/>
</dbReference>
<evidence type="ECO:0000256" key="4">
    <source>
        <dbReference type="ARBA" id="ARBA00022553"/>
    </source>
</evidence>
<keyword evidence="5" id="KW-0808">Transferase</keyword>
<dbReference type="EC" id="2.7.13.3" evidence="3"/>
<evidence type="ECO:0000256" key="2">
    <source>
        <dbReference type="ARBA" id="ARBA00004370"/>
    </source>
</evidence>
<dbReference type="InterPro" id="IPR036097">
    <property type="entry name" value="HisK_dim/P_sf"/>
</dbReference>
<dbReference type="AlphaFoldDB" id="A0A8J8AZU5"/>
<dbReference type="EMBL" id="JAGQFT020000002">
    <property type="protein sequence ID" value="MBS7456105.1"/>
    <property type="molecule type" value="Genomic_DNA"/>
</dbReference>